<proteinExistence type="predicted"/>
<evidence type="ECO:0000256" key="1">
    <source>
        <dbReference type="SAM" id="MobiDB-lite"/>
    </source>
</evidence>
<sequence length="50" mass="5929">MSQEKPVKKLSRHARYNKKRRFEKEKNSTLPADNIKLTLTTTNIIFNPNK</sequence>
<organism evidence="2 3">
    <name type="scientific">Ambispora leptoticha</name>
    <dbReference type="NCBI Taxonomy" id="144679"/>
    <lineage>
        <taxon>Eukaryota</taxon>
        <taxon>Fungi</taxon>
        <taxon>Fungi incertae sedis</taxon>
        <taxon>Mucoromycota</taxon>
        <taxon>Glomeromycotina</taxon>
        <taxon>Glomeromycetes</taxon>
        <taxon>Archaeosporales</taxon>
        <taxon>Ambisporaceae</taxon>
        <taxon>Ambispora</taxon>
    </lineage>
</organism>
<accession>A0A9N9IY00</accession>
<comment type="caution">
    <text evidence="2">The sequence shown here is derived from an EMBL/GenBank/DDBJ whole genome shotgun (WGS) entry which is preliminary data.</text>
</comment>
<evidence type="ECO:0000313" key="2">
    <source>
        <dbReference type="EMBL" id="CAG8755700.1"/>
    </source>
</evidence>
<dbReference type="EMBL" id="CAJVPS010043344">
    <property type="protein sequence ID" value="CAG8755700.1"/>
    <property type="molecule type" value="Genomic_DNA"/>
</dbReference>
<feature type="region of interest" description="Disordered" evidence="1">
    <location>
        <begin position="1"/>
        <end position="30"/>
    </location>
</feature>
<protein>
    <submittedName>
        <fullName evidence="2">12902_t:CDS:1</fullName>
    </submittedName>
</protein>
<dbReference type="OrthoDB" id="2446179at2759"/>
<keyword evidence="3" id="KW-1185">Reference proteome</keyword>
<evidence type="ECO:0000313" key="3">
    <source>
        <dbReference type="Proteomes" id="UP000789508"/>
    </source>
</evidence>
<dbReference type="AlphaFoldDB" id="A0A9N9IY00"/>
<feature type="non-terminal residue" evidence="2">
    <location>
        <position position="50"/>
    </location>
</feature>
<dbReference type="Proteomes" id="UP000789508">
    <property type="component" value="Unassembled WGS sequence"/>
</dbReference>
<name>A0A9N9IY00_9GLOM</name>
<reference evidence="2" key="1">
    <citation type="submission" date="2021-06" db="EMBL/GenBank/DDBJ databases">
        <authorList>
            <person name="Kallberg Y."/>
            <person name="Tangrot J."/>
            <person name="Rosling A."/>
        </authorList>
    </citation>
    <scope>NUCLEOTIDE SEQUENCE</scope>
    <source>
        <strain evidence="2">FL130A</strain>
    </source>
</reference>
<gene>
    <name evidence="2" type="ORF">ALEPTO_LOCUS13475</name>
</gene>
<feature type="compositionally biased region" description="Basic residues" evidence="1">
    <location>
        <begin position="8"/>
        <end position="21"/>
    </location>
</feature>